<proteinExistence type="predicted"/>
<sequence length="99" mass="10797">MTLGTFSTQDITNLSTEELTEHIANGTVNFIIHGLVAISPETFNAFKEEYGIGLISGSCVVDPISYEVAQNNNKKLAAYLTSLYGNDWKNKLPAQPFGL</sequence>
<accession>A0A934KP61</accession>
<name>A0A934KP61_9FLAO</name>
<gene>
    <name evidence="1" type="ORF">JEM65_09520</name>
</gene>
<reference evidence="1 2" key="1">
    <citation type="submission" date="2020-09" db="EMBL/GenBank/DDBJ databases">
        <title>Draft genome of Gelidibacter salicanalis PAMC21136.</title>
        <authorList>
            <person name="Park H."/>
        </authorList>
    </citation>
    <scope>NUCLEOTIDE SEQUENCE [LARGE SCALE GENOMIC DNA]</scope>
    <source>
        <strain evidence="1 2">PAMC21136</strain>
    </source>
</reference>
<dbReference type="AlphaFoldDB" id="A0A934KP61"/>
<dbReference type="Proteomes" id="UP000662373">
    <property type="component" value="Unassembled WGS sequence"/>
</dbReference>
<dbReference type="RefSeq" id="WP_199598904.1">
    <property type="nucleotide sequence ID" value="NZ_JAEHJZ010000021.1"/>
</dbReference>
<comment type="caution">
    <text evidence="1">The sequence shown here is derived from an EMBL/GenBank/DDBJ whole genome shotgun (WGS) entry which is preliminary data.</text>
</comment>
<evidence type="ECO:0000313" key="2">
    <source>
        <dbReference type="Proteomes" id="UP000662373"/>
    </source>
</evidence>
<keyword evidence="2" id="KW-1185">Reference proteome</keyword>
<dbReference type="EMBL" id="JAEHJZ010000021">
    <property type="protein sequence ID" value="MBJ7880884.1"/>
    <property type="molecule type" value="Genomic_DNA"/>
</dbReference>
<protein>
    <submittedName>
        <fullName evidence="1">Uncharacterized protein</fullName>
    </submittedName>
</protein>
<evidence type="ECO:0000313" key="1">
    <source>
        <dbReference type="EMBL" id="MBJ7880884.1"/>
    </source>
</evidence>
<organism evidence="1 2">
    <name type="scientific">Gelidibacter salicanalis</name>
    <dbReference type="NCBI Taxonomy" id="291193"/>
    <lineage>
        <taxon>Bacteria</taxon>
        <taxon>Pseudomonadati</taxon>
        <taxon>Bacteroidota</taxon>
        <taxon>Flavobacteriia</taxon>
        <taxon>Flavobacteriales</taxon>
        <taxon>Flavobacteriaceae</taxon>
        <taxon>Gelidibacter</taxon>
    </lineage>
</organism>